<dbReference type="Proteomes" id="UP000219612">
    <property type="component" value="Unassembled WGS sequence"/>
</dbReference>
<keyword evidence="4" id="KW-1185">Reference proteome</keyword>
<evidence type="ECO:0000256" key="2">
    <source>
        <dbReference type="SAM" id="Phobius"/>
    </source>
</evidence>
<evidence type="ECO:0000256" key="1">
    <source>
        <dbReference type="SAM" id="MobiDB-lite"/>
    </source>
</evidence>
<accession>A0A285IX24</accession>
<dbReference type="EMBL" id="OBDY01000013">
    <property type="protein sequence ID" value="SNY52532.1"/>
    <property type="molecule type" value="Genomic_DNA"/>
</dbReference>
<feature type="transmembrane region" description="Helical" evidence="2">
    <location>
        <begin position="573"/>
        <end position="593"/>
    </location>
</feature>
<feature type="transmembrane region" description="Helical" evidence="2">
    <location>
        <begin position="239"/>
        <end position="258"/>
    </location>
</feature>
<evidence type="ECO:0008006" key="5">
    <source>
        <dbReference type="Google" id="ProtNLM"/>
    </source>
</evidence>
<evidence type="ECO:0000313" key="3">
    <source>
        <dbReference type="EMBL" id="SNY52532.1"/>
    </source>
</evidence>
<sequence length="596" mass="63354">MLDGARIQRWIKAAVPWWVPRLVLVAAWAGAFVAAAVGDPSSCTAADPGVCGPDVTLAVVIVVLLATPILLWWLPLAGCGAGVLFAVLDLVLDDEPVARVAFGVFGLLCLAVAAWLVVARRRQAAIVAEAAGTVRLDERLREDRPGWGWRTAAAVALSMAGAGGLAWYGHRDAQVAAHEAAAVRTDAVIRSADNASGVVTVGVPEPVRVDVVGSYRAGQVVPVLVDGSWVRLVAEPEDVTVWLSAGLGALALAGILLFREQSRRSARRRLSRGPLAAVEVAADLAVADRAVMFGGRALVPVLPAPFLPPDPSVNDGADSSVNDGADSTANHDEHEYEDGADDEDGDGAWTVEEVEEFGREWRGESPPSRVRGSEPQTVTVAGDLRDGGWVVLITDSAVLLPEAPLRMPMRSPESVPDAPPGVPLPSAGREELTELPVVLRPRPRERVLGALSLLGFAAGPAVVLAGLPEDWWQTLVVLWLGGSLTYGGWRRLTARAELTKGGLVVHGRMRVRHVPWTRLHGVRRDDKGLWIAWEPGDAIHLTGVADRWGGVIMRLRDLSLAAGDPGREVTDRLGSGPAVVFAYVLVAAATLWWTRH</sequence>
<name>A0A285IX24_9ACTN</name>
<feature type="transmembrane region" description="Helical" evidence="2">
    <location>
        <begin position="447"/>
        <end position="465"/>
    </location>
</feature>
<feature type="transmembrane region" description="Helical" evidence="2">
    <location>
        <begin position="471"/>
        <end position="489"/>
    </location>
</feature>
<keyword evidence="2" id="KW-1133">Transmembrane helix</keyword>
<feature type="compositionally biased region" description="Acidic residues" evidence="1">
    <location>
        <begin position="335"/>
        <end position="346"/>
    </location>
</feature>
<protein>
    <recommendedName>
        <fullName evidence="5">PH domain-containing protein</fullName>
    </recommendedName>
</protein>
<reference evidence="3 4" key="1">
    <citation type="submission" date="2017-09" db="EMBL/GenBank/DDBJ databases">
        <authorList>
            <person name="Ehlers B."/>
            <person name="Leendertz F.H."/>
        </authorList>
    </citation>
    <scope>NUCLEOTIDE SEQUENCE [LARGE SCALE GENOMIC DNA]</scope>
    <source>
        <strain evidence="3 4">CGMCC 4.6857</strain>
    </source>
</reference>
<feature type="region of interest" description="Disordered" evidence="1">
    <location>
        <begin position="310"/>
        <end position="347"/>
    </location>
</feature>
<feature type="transmembrane region" description="Helical" evidence="2">
    <location>
        <begin position="55"/>
        <end position="88"/>
    </location>
</feature>
<feature type="compositionally biased region" description="Polar residues" evidence="1">
    <location>
        <begin position="317"/>
        <end position="328"/>
    </location>
</feature>
<organism evidence="3 4">
    <name type="scientific">Paractinoplanes atraurantiacus</name>
    <dbReference type="NCBI Taxonomy" id="1036182"/>
    <lineage>
        <taxon>Bacteria</taxon>
        <taxon>Bacillati</taxon>
        <taxon>Actinomycetota</taxon>
        <taxon>Actinomycetes</taxon>
        <taxon>Micromonosporales</taxon>
        <taxon>Micromonosporaceae</taxon>
        <taxon>Paractinoplanes</taxon>
    </lineage>
</organism>
<proteinExistence type="predicted"/>
<gene>
    <name evidence="3" type="ORF">SAMN05421748_11327</name>
</gene>
<feature type="region of interest" description="Disordered" evidence="1">
    <location>
        <begin position="357"/>
        <end position="376"/>
    </location>
</feature>
<keyword evidence="2" id="KW-0472">Membrane</keyword>
<feature type="transmembrane region" description="Helical" evidence="2">
    <location>
        <begin position="100"/>
        <end position="118"/>
    </location>
</feature>
<evidence type="ECO:0000313" key="4">
    <source>
        <dbReference type="Proteomes" id="UP000219612"/>
    </source>
</evidence>
<dbReference type="AlphaFoldDB" id="A0A285IX24"/>
<keyword evidence="2" id="KW-0812">Transmembrane</keyword>